<evidence type="ECO:0000313" key="2">
    <source>
        <dbReference type="Proteomes" id="UP000228859"/>
    </source>
</evidence>
<dbReference type="EMBL" id="DLUI01000037">
    <property type="protein sequence ID" value="DAB39163.1"/>
    <property type="molecule type" value="Genomic_DNA"/>
</dbReference>
<proteinExistence type="predicted"/>
<sequence length="228" mass="26169">MNKLLCMVELQQKLNDATNGLGWEKGLTKEGKSINWRRCITMESAEMIDSFGWKHWKSIAQPTDYANLQIEIVDVWHFVMSLLLEFTHNNGAESIGELAERMSKTPEYQRLNTATSLEFGSDPLLMTKIENVMRLSLIPVSAEMVGALIEEFFELAYLGALNTTELYRLYVGKNILNQFRQDHGYKEGSYIKLWNGLEDNVVMKRAWETNPDMTPEELYDALKAAYPA</sequence>
<evidence type="ECO:0000313" key="1">
    <source>
        <dbReference type="EMBL" id="DAB39163.1"/>
    </source>
</evidence>
<protein>
    <submittedName>
        <fullName evidence="1">dUTPase</fullName>
    </submittedName>
</protein>
<dbReference type="InterPro" id="IPR014871">
    <property type="entry name" value="dUTPase/dCTP_pyrophosphatase"/>
</dbReference>
<accession>A0A2D3WR19</accession>
<dbReference type="Gene3D" id="1.10.4010.10">
    <property type="entry name" value="Type II deoxyuridine triphosphatase"/>
    <property type="match status" value="1"/>
</dbReference>
<dbReference type="Proteomes" id="UP000228859">
    <property type="component" value="Unassembled WGS sequence"/>
</dbReference>
<dbReference type="RefSeq" id="WP_294894733.1">
    <property type="nucleotide sequence ID" value="NZ_DLUI01000037.1"/>
</dbReference>
<dbReference type="Pfam" id="PF08761">
    <property type="entry name" value="dUTPase_2"/>
    <property type="match status" value="1"/>
</dbReference>
<dbReference type="AlphaFoldDB" id="A0A2D3WR19"/>
<comment type="caution">
    <text evidence="1">The sequence shown here is derived from an EMBL/GenBank/DDBJ whole genome shotgun (WGS) entry which is preliminary data.</text>
</comment>
<organism evidence="1 2">
    <name type="scientific">Sulfuricurvum kujiense</name>
    <dbReference type="NCBI Taxonomy" id="148813"/>
    <lineage>
        <taxon>Bacteria</taxon>
        <taxon>Pseudomonadati</taxon>
        <taxon>Campylobacterota</taxon>
        <taxon>Epsilonproteobacteria</taxon>
        <taxon>Campylobacterales</taxon>
        <taxon>Sulfurimonadaceae</taxon>
        <taxon>Sulfuricurvum</taxon>
    </lineage>
</organism>
<dbReference type="SUPFAM" id="SSF101386">
    <property type="entry name" value="all-alpha NTP pyrophosphatases"/>
    <property type="match status" value="1"/>
</dbReference>
<gene>
    <name evidence="1" type="ORF">CFH83_02185</name>
</gene>
<name>A0A2D3WR19_9BACT</name>
<reference evidence="1 2" key="1">
    <citation type="journal article" date="2017" name="Front. Microbiol.">
        <title>Comparative Genomic Analysis of the Class Epsilonproteobacteria and Proposed Reclassification to Epsilonbacteraeota (phyl. nov.).</title>
        <authorList>
            <person name="Waite D.W."/>
            <person name="Vanwonterghem I."/>
            <person name="Rinke C."/>
            <person name="Parks D.H."/>
            <person name="Zhang Y."/>
            <person name="Takai K."/>
            <person name="Sievert S.M."/>
            <person name="Simon J."/>
            <person name="Campbell B.J."/>
            <person name="Hanson T.E."/>
            <person name="Woyke T."/>
            <person name="Klotz M.G."/>
            <person name="Hugenholtz P."/>
        </authorList>
    </citation>
    <scope>NUCLEOTIDE SEQUENCE [LARGE SCALE GENOMIC DNA]</scope>
    <source>
        <strain evidence="1">UBA12443</strain>
    </source>
</reference>
<dbReference type="CDD" id="cd11527">
    <property type="entry name" value="NTP-PPase_dUTPase"/>
    <property type="match status" value="1"/>
</dbReference>